<name>A0ABP8NF31_9BACT</name>
<sequence length="67" mass="7634">MCHTALVESYVASNTHQMHCDITAEHAWSENAQRFGLETIPIPCANDNYLSRSCWAEQKLLKIRAVE</sequence>
<evidence type="ECO:0000313" key="2">
    <source>
        <dbReference type="Proteomes" id="UP001501175"/>
    </source>
</evidence>
<evidence type="ECO:0000313" key="1">
    <source>
        <dbReference type="EMBL" id="GAA4466279.1"/>
    </source>
</evidence>
<comment type="caution">
    <text evidence="1">The sequence shown here is derived from an EMBL/GenBank/DDBJ whole genome shotgun (WGS) entry which is preliminary data.</text>
</comment>
<keyword evidence="2" id="KW-1185">Reference proteome</keyword>
<gene>
    <name evidence="1" type="ORF">GCM10023189_48080</name>
</gene>
<reference evidence="2" key="1">
    <citation type="journal article" date="2019" name="Int. J. Syst. Evol. Microbiol.">
        <title>The Global Catalogue of Microorganisms (GCM) 10K type strain sequencing project: providing services to taxonomists for standard genome sequencing and annotation.</title>
        <authorList>
            <consortium name="The Broad Institute Genomics Platform"/>
            <consortium name="The Broad Institute Genome Sequencing Center for Infectious Disease"/>
            <person name="Wu L."/>
            <person name="Ma J."/>
        </authorList>
    </citation>
    <scope>NUCLEOTIDE SEQUENCE [LARGE SCALE GENOMIC DNA]</scope>
    <source>
        <strain evidence="2">JCM 17927</strain>
    </source>
</reference>
<dbReference type="EMBL" id="BAABHD010000081">
    <property type="protein sequence ID" value="GAA4466279.1"/>
    <property type="molecule type" value="Genomic_DNA"/>
</dbReference>
<proteinExistence type="predicted"/>
<accession>A0ABP8NF31</accession>
<protein>
    <submittedName>
        <fullName evidence="1">Uncharacterized protein</fullName>
    </submittedName>
</protein>
<organism evidence="1 2">
    <name type="scientific">Nibrella saemangeumensis</name>
    <dbReference type="NCBI Taxonomy" id="1084526"/>
    <lineage>
        <taxon>Bacteria</taxon>
        <taxon>Pseudomonadati</taxon>
        <taxon>Bacteroidota</taxon>
        <taxon>Cytophagia</taxon>
        <taxon>Cytophagales</taxon>
        <taxon>Spirosomataceae</taxon>
        <taxon>Nibrella</taxon>
    </lineage>
</organism>
<dbReference type="Proteomes" id="UP001501175">
    <property type="component" value="Unassembled WGS sequence"/>
</dbReference>